<gene>
    <name evidence="1" type="ORF">RRG08_029636</name>
</gene>
<protein>
    <submittedName>
        <fullName evidence="1">Uncharacterized protein</fullName>
    </submittedName>
</protein>
<name>A0AAE1CJZ1_9GAST</name>
<evidence type="ECO:0000313" key="1">
    <source>
        <dbReference type="EMBL" id="KAK3701164.1"/>
    </source>
</evidence>
<dbReference type="Proteomes" id="UP001283361">
    <property type="component" value="Unassembled WGS sequence"/>
</dbReference>
<reference evidence="1" key="1">
    <citation type="journal article" date="2023" name="G3 (Bethesda)">
        <title>A reference genome for the long-term kleptoplast-retaining sea slug Elysia crispata morphotype clarki.</title>
        <authorList>
            <person name="Eastman K.E."/>
            <person name="Pendleton A.L."/>
            <person name="Shaikh M.A."/>
            <person name="Suttiyut T."/>
            <person name="Ogas R."/>
            <person name="Tomko P."/>
            <person name="Gavelis G."/>
            <person name="Widhalm J.R."/>
            <person name="Wisecaver J.H."/>
        </authorList>
    </citation>
    <scope>NUCLEOTIDE SEQUENCE</scope>
    <source>
        <strain evidence="1">ECLA1</strain>
    </source>
</reference>
<accession>A0AAE1CJZ1</accession>
<comment type="caution">
    <text evidence="1">The sequence shown here is derived from an EMBL/GenBank/DDBJ whole genome shotgun (WGS) entry which is preliminary data.</text>
</comment>
<keyword evidence="2" id="KW-1185">Reference proteome</keyword>
<evidence type="ECO:0000313" key="2">
    <source>
        <dbReference type="Proteomes" id="UP001283361"/>
    </source>
</evidence>
<sequence length="240" mass="26290">MRSNWQRRPALRQTESEALSTIMGSSHDLLNVRVRLKDSSQAQGRFATLGNRLYSSTRFMNGSSTQGSKGRHICPPVERRLDSCGNQQAPLASSKPVHCTLFRLALVCAHGCLIRFALQRGGDEKKNSFSSKQVRTSYTVLGAASHGPCCASRWVPALRVCGDLCAHGGNPELTILDTLHNSEIKNPCRIMKSARKCQQNGGKEGVLLGGFLSDHKMSRSQSLLSNQLLGEQTCPVNLFH</sequence>
<dbReference type="EMBL" id="JAWDGP010007897">
    <property type="protein sequence ID" value="KAK3701164.1"/>
    <property type="molecule type" value="Genomic_DNA"/>
</dbReference>
<dbReference type="AlphaFoldDB" id="A0AAE1CJZ1"/>
<proteinExistence type="predicted"/>
<organism evidence="1 2">
    <name type="scientific">Elysia crispata</name>
    <name type="common">lettuce slug</name>
    <dbReference type="NCBI Taxonomy" id="231223"/>
    <lineage>
        <taxon>Eukaryota</taxon>
        <taxon>Metazoa</taxon>
        <taxon>Spiralia</taxon>
        <taxon>Lophotrochozoa</taxon>
        <taxon>Mollusca</taxon>
        <taxon>Gastropoda</taxon>
        <taxon>Heterobranchia</taxon>
        <taxon>Euthyneura</taxon>
        <taxon>Panpulmonata</taxon>
        <taxon>Sacoglossa</taxon>
        <taxon>Placobranchoidea</taxon>
        <taxon>Plakobranchidae</taxon>
        <taxon>Elysia</taxon>
    </lineage>
</organism>